<evidence type="ECO:0000259" key="4">
    <source>
        <dbReference type="Pfam" id="PF19040"/>
    </source>
</evidence>
<feature type="transmembrane region" description="Helical" evidence="2">
    <location>
        <begin position="101"/>
        <end position="120"/>
    </location>
</feature>
<feature type="transmembrane region" description="Helical" evidence="2">
    <location>
        <begin position="234"/>
        <end position="253"/>
    </location>
</feature>
<dbReference type="InterPro" id="IPR050879">
    <property type="entry name" value="Acyltransferase_3"/>
</dbReference>
<feature type="domain" description="Acyltransferase 3" evidence="3">
    <location>
        <begin position="36"/>
        <end position="363"/>
    </location>
</feature>
<feature type="transmembrane region" description="Helical" evidence="2">
    <location>
        <begin position="260"/>
        <end position="279"/>
    </location>
</feature>
<name>A0ABY3RVI0_9MICO</name>
<keyword evidence="2" id="KW-1133">Transmembrane helix</keyword>
<keyword evidence="6" id="KW-1185">Reference proteome</keyword>
<feature type="compositionally biased region" description="Basic and acidic residues" evidence="1">
    <location>
        <begin position="1"/>
        <end position="11"/>
    </location>
</feature>
<dbReference type="InterPro" id="IPR043968">
    <property type="entry name" value="SGNH"/>
</dbReference>
<feature type="transmembrane region" description="Helical" evidence="2">
    <location>
        <begin position="325"/>
        <end position="343"/>
    </location>
</feature>
<keyword evidence="2" id="KW-0812">Transmembrane</keyword>
<dbReference type="Pfam" id="PF01757">
    <property type="entry name" value="Acyl_transf_3"/>
    <property type="match status" value="1"/>
</dbReference>
<organism evidence="5 6">
    <name type="scientific">Microbacterium resistens</name>
    <dbReference type="NCBI Taxonomy" id="156977"/>
    <lineage>
        <taxon>Bacteria</taxon>
        <taxon>Bacillati</taxon>
        <taxon>Actinomycetota</taxon>
        <taxon>Actinomycetes</taxon>
        <taxon>Micrococcales</taxon>
        <taxon>Microbacteriaceae</taxon>
        <taxon>Microbacterium</taxon>
    </lineage>
</organism>
<dbReference type="PANTHER" id="PTHR23028">
    <property type="entry name" value="ACETYLTRANSFERASE"/>
    <property type="match status" value="1"/>
</dbReference>
<protein>
    <submittedName>
        <fullName evidence="5">Acyltransferase</fullName>
    </submittedName>
</protein>
<proteinExistence type="predicted"/>
<keyword evidence="2" id="KW-0472">Membrane</keyword>
<feature type="transmembrane region" description="Helical" evidence="2">
    <location>
        <begin position="62"/>
        <end position="80"/>
    </location>
</feature>
<sequence>MTGVLAEEKRPASSAAAKRTGPARTLSADGTAGYRADIDGLRALAILLVVVYHVWLGRVSGGVDVFLMISAFFLTASLARRAAGGGRLHLGRYWLRKFRRLVPAASVTLIGVLATAYFLFPATDWPRLWQETLASQFYYENWSLAFNEVDYYARDGAIASPLQHFWSLSVQGQVFVLWPLLIGLVTLLFLQRRHWIRPALVVVFTAVFTVSLWFSIVETQANQQFAYFDTRTRLWEFAAGSLVALVLPSVRLWPWLRASLGWIGLAGIIACGIVLDVQGGFPGYLALWPVLCTAFVIVSGEGAVRGSPVRLLSAKPLLFLGRDAYALYLIHWPVLITWIVVSGTGHPDLAAGAAIIGISLVLARILSALVESPLRRAKILDRSWSLSAVVVLVCVGLVGATTWGWQAREQEKAAEIMASASAKGYPGAGQLDTPLDITDPDAPLIPVATELSAEWVAVGGPCSGRFAPADDVLSGSCDQSSHALDADRTVLVIGDSHAQQLATPLERVADERGIGVVTLLKGGCTIGAEEEDRGVGGPACQDWLGAALAYAVDLAPDAVYVVTTRASAAEPERLLRGVETSLSTLLDADIPVLGVRDNPRFAFDMYECVAGADDGEDCAVPIEDALGEDDPMMRLDERVIPIDYTPWLCPDGVCEGVIGNIALYIDDNHLSRVYGETLAPVLARMLDRNGILPR</sequence>
<dbReference type="InterPro" id="IPR002656">
    <property type="entry name" value="Acyl_transf_3_dom"/>
</dbReference>
<feature type="transmembrane region" description="Helical" evidence="2">
    <location>
        <begin position="40"/>
        <end position="56"/>
    </location>
</feature>
<feature type="domain" description="SGNH" evidence="4">
    <location>
        <begin position="475"/>
        <end position="683"/>
    </location>
</feature>
<evidence type="ECO:0000256" key="1">
    <source>
        <dbReference type="SAM" id="MobiDB-lite"/>
    </source>
</evidence>
<evidence type="ECO:0000259" key="3">
    <source>
        <dbReference type="Pfam" id="PF01757"/>
    </source>
</evidence>
<evidence type="ECO:0000313" key="6">
    <source>
        <dbReference type="Proteomes" id="UP001199642"/>
    </source>
</evidence>
<feature type="transmembrane region" description="Helical" evidence="2">
    <location>
        <begin position="195"/>
        <end position="214"/>
    </location>
</feature>
<feature type="transmembrane region" description="Helical" evidence="2">
    <location>
        <begin position="285"/>
        <end position="304"/>
    </location>
</feature>
<gene>
    <name evidence="5" type="ORF">K8F61_07935</name>
</gene>
<dbReference type="PANTHER" id="PTHR23028:SF53">
    <property type="entry name" value="ACYL_TRANSF_3 DOMAIN-CONTAINING PROTEIN"/>
    <property type="match status" value="1"/>
</dbReference>
<dbReference type="RefSeq" id="WP_231821270.1">
    <property type="nucleotide sequence ID" value="NZ_CP082781.1"/>
</dbReference>
<keyword evidence="5" id="KW-0012">Acyltransferase</keyword>
<feature type="transmembrane region" description="Helical" evidence="2">
    <location>
        <begin position="170"/>
        <end position="190"/>
    </location>
</feature>
<dbReference type="Proteomes" id="UP001199642">
    <property type="component" value="Chromosome"/>
</dbReference>
<dbReference type="EMBL" id="CP082781">
    <property type="protein sequence ID" value="UGS28078.1"/>
    <property type="molecule type" value="Genomic_DNA"/>
</dbReference>
<feature type="region of interest" description="Disordered" evidence="1">
    <location>
        <begin position="1"/>
        <end position="27"/>
    </location>
</feature>
<evidence type="ECO:0000313" key="5">
    <source>
        <dbReference type="EMBL" id="UGS28078.1"/>
    </source>
</evidence>
<feature type="transmembrane region" description="Helical" evidence="2">
    <location>
        <begin position="383"/>
        <end position="405"/>
    </location>
</feature>
<accession>A0ABY3RVI0</accession>
<dbReference type="GO" id="GO:0016746">
    <property type="term" value="F:acyltransferase activity"/>
    <property type="evidence" value="ECO:0007669"/>
    <property type="project" value="UniProtKB-KW"/>
</dbReference>
<feature type="transmembrane region" description="Helical" evidence="2">
    <location>
        <begin position="349"/>
        <end position="371"/>
    </location>
</feature>
<keyword evidence="5" id="KW-0808">Transferase</keyword>
<dbReference type="Pfam" id="PF19040">
    <property type="entry name" value="SGNH"/>
    <property type="match status" value="1"/>
</dbReference>
<evidence type="ECO:0000256" key="2">
    <source>
        <dbReference type="SAM" id="Phobius"/>
    </source>
</evidence>
<reference evidence="5 6" key="1">
    <citation type="submission" date="2023-01" db="EMBL/GenBank/DDBJ databases">
        <title>Characterization of estradiol degrading bacteria Microbacterium sp. MZT7 and reveal degrading genes through genome analysis.</title>
        <authorList>
            <person name="Hao P."/>
            <person name="Gao Y."/>
        </authorList>
    </citation>
    <scope>NUCLEOTIDE SEQUENCE [LARGE SCALE GENOMIC DNA]</scope>
    <source>
        <strain evidence="5 6">MZT7</strain>
    </source>
</reference>